<organism evidence="1 2">
    <name type="scientific">Hoyosella altamirensis</name>
    <dbReference type="NCBI Taxonomy" id="616997"/>
    <lineage>
        <taxon>Bacteria</taxon>
        <taxon>Bacillati</taxon>
        <taxon>Actinomycetota</taxon>
        <taxon>Actinomycetes</taxon>
        <taxon>Mycobacteriales</taxon>
        <taxon>Hoyosellaceae</taxon>
        <taxon>Hoyosella</taxon>
    </lineage>
</organism>
<gene>
    <name evidence="1" type="ORF">FHU29_003450</name>
</gene>
<comment type="caution">
    <text evidence="1">The sequence shown here is derived from an EMBL/GenBank/DDBJ whole genome shotgun (WGS) entry which is preliminary data.</text>
</comment>
<dbReference type="RefSeq" id="WP_064439267.1">
    <property type="nucleotide sequence ID" value="NZ_BDDI01000004.1"/>
</dbReference>
<dbReference type="Proteomes" id="UP000567922">
    <property type="component" value="Unassembled WGS sequence"/>
</dbReference>
<keyword evidence="2" id="KW-1185">Reference proteome</keyword>
<dbReference type="AlphaFoldDB" id="A0A839RT13"/>
<proteinExistence type="predicted"/>
<evidence type="ECO:0000313" key="1">
    <source>
        <dbReference type="EMBL" id="MBB3038981.1"/>
    </source>
</evidence>
<dbReference type="OrthoDB" id="9956756at2"/>
<name>A0A839RT13_9ACTN</name>
<evidence type="ECO:0000313" key="2">
    <source>
        <dbReference type="Proteomes" id="UP000567922"/>
    </source>
</evidence>
<sequence>MTPDERTALNSITVEYLGKKLDDCTMPQILDAVELQKIDVHLLRAYTEWLKPLADIYDSELASALTQLENLANRGTA</sequence>
<protein>
    <submittedName>
        <fullName evidence="1">Uncharacterized protein</fullName>
    </submittedName>
</protein>
<dbReference type="EMBL" id="JACHWS010000003">
    <property type="protein sequence ID" value="MBB3038981.1"/>
    <property type="molecule type" value="Genomic_DNA"/>
</dbReference>
<accession>A0A839RT13</accession>
<reference evidence="1 2" key="1">
    <citation type="submission" date="2020-08" db="EMBL/GenBank/DDBJ databases">
        <title>Sequencing the genomes of 1000 actinobacteria strains.</title>
        <authorList>
            <person name="Klenk H.-P."/>
        </authorList>
    </citation>
    <scope>NUCLEOTIDE SEQUENCE [LARGE SCALE GENOMIC DNA]</scope>
    <source>
        <strain evidence="1 2">DSM 45258</strain>
    </source>
</reference>